<evidence type="ECO:0000256" key="2">
    <source>
        <dbReference type="SAM" id="MobiDB-lite"/>
    </source>
</evidence>
<reference evidence="3" key="1">
    <citation type="submission" date="2020-08" db="EMBL/GenBank/DDBJ databases">
        <title>Multicomponent nature underlies the extraordinary mechanical properties of spider dragline silk.</title>
        <authorList>
            <person name="Kono N."/>
            <person name="Nakamura H."/>
            <person name="Mori M."/>
            <person name="Yoshida Y."/>
            <person name="Ohtoshi R."/>
            <person name="Malay A.D."/>
            <person name="Moran D.A.P."/>
            <person name="Tomita M."/>
            <person name="Numata K."/>
            <person name="Arakawa K."/>
        </authorList>
    </citation>
    <scope>NUCLEOTIDE SEQUENCE</scope>
</reference>
<sequence length="841" mass="96376">MHVANKQSTGQLANQEVVGKVEEFKEIVESLVSELHKLKKEVKEKGFFSLWMDSEGLFNKSSVADINSEIKEYEDFYERIKKTQVKGSYEENKALLVGLQKELRNMRSKSENLNSKSRAIKQLRENFAKSDSKELEIQIQGASLVAAEGKILELEEKLDEILELNRDLANKMKKSEEVGIVLAAKVERLEKQNENLATSLEELSELNEELRDELRKSNQNCDALIKIVVSKCPEVAEALQGIQGTSVHQQADNQQQQSSTQASCSQSSQQQETNAQAANDQQGTQASGAGFDQQQNQAANDPNVQPMSRSRSSSLSSSGSSNNDQSGPSSRLSGVQPISQKAINFLQENRRYQVLWWGFGPTILEVLCKEKGFDAKELLEKKSSRNAQVEKQCVELLEAWGEKKIHWWWPWSKKMKDIELDEKQCQRAKNYEKYFFLWRIILSLFTSVLIHRRILRCNDLVVDYDIEEGYMYKTKDSEFRTPSLEQKKEEGCMHEHTTNSEFEVCNPEQKIDVISNLRKKYNTAKFTTLEDALEAFGLPSLLQDLDNSLEMVRKNKESTEGHEKYINEKVYKRLKDLSRKYYHPDKIQQEGGSEEDITKAKELFQVLDSVKAIIGKLHKSVLGDVSFQYSFYSKMEVGLLGNIKKLEQLNFKILVELCRLSDIRQGKLVPGIDEFLEFSQSGMEKFIKDDQDSFIEERNKALACCSLYVDDYESLIEKLKSVKRGCETDKDLSYIEPSIDKMLSGSGVQLNILKQLKKLSRDLTQGKLQPFRAKNYKDADEYFVLPFVEYINALLMCSKVCAKEKELSQIGEKLEGIIQKIKSTKREMKDGIRNVLWGEKL</sequence>
<dbReference type="Proteomes" id="UP000886998">
    <property type="component" value="Unassembled WGS sequence"/>
</dbReference>
<evidence type="ECO:0000256" key="1">
    <source>
        <dbReference type="SAM" id="Coils"/>
    </source>
</evidence>
<feature type="coiled-coil region" evidence="1">
    <location>
        <begin position="89"/>
        <end position="227"/>
    </location>
</feature>
<feature type="compositionally biased region" description="Polar residues" evidence="2">
    <location>
        <begin position="272"/>
        <end position="287"/>
    </location>
</feature>
<dbReference type="AlphaFoldDB" id="A0A8X6Y6S6"/>
<feature type="compositionally biased region" description="Low complexity" evidence="2">
    <location>
        <begin position="249"/>
        <end position="271"/>
    </location>
</feature>
<keyword evidence="4" id="KW-1185">Reference proteome</keyword>
<proteinExistence type="predicted"/>
<comment type="caution">
    <text evidence="3">The sequence shown here is derived from an EMBL/GenBank/DDBJ whole genome shotgun (WGS) entry which is preliminary data.</text>
</comment>
<organism evidence="3 4">
    <name type="scientific">Trichonephila inaurata madagascariensis</name>
    <dbReference type="NCBI Taxonomy" id="2747483"/>
    <lineage>
        <taxon>Eukaryota</taxon>
        <taxon>Metazoa</taxon>
        <taxon>Ecdysozoa</taxon>
        <taxon>Arthropoda</taxon>
        <taxon>Chelicerata</taxon>
        <taxon>Arachnida</taxon>
        <taxon>Araneae</taxon>
        <taxon>Araneomorphae</taxon>
        <taxon>Entelegynae</taxon>
        <taxon>Araneoidea</taxon>
        <taxon>Nephilidae</taxon>
        <taxon>Trichonephila</taxon>
        <taxon>Trichonephila inaurata</taxon>
    </lineage>
</organism>
<accession>A0A8X6Y6S6</accession>
<feature type="region of interest" description="Disordered" evidence="2">
    <location>
        <begin position="249"/>
        <end position="334"/>
    </location>
</feature>
<protein>
    <submittedName>
        <fullName evidence="3">Uncharacterized protein</fullName>
    </submittedName>
</protein>
<keyword evidence="1" id="KW-0175">Coiled coil</keyword>
<feature type="compositionally biased region" description="Low complexity" evidence="2">
    <location>
        <begin position="292"/>
        <end position="330"/>
    </location>
</feature>
<evidence type="ECO:0000313" key="3">
    <source>
        <dbReference type="EMBL" id="GFY65188.1"/>
    </source>
</evidence>
<dbReference type="EMBL" id="BMAV01015538">
    <property type="protein sequence ID" value="GFY65188.1"/>
    <property type="molecule type" value="Genomic_DNA"/>
</dbReference>
<dbReference type="OrthoDB" id="8213761at2759"/>
<evidence type="ECO:0000313" key="4">
    <source>
        <dbReference type="Proteomes" id="UP000886998"/>
    </source>
</evidence>
<name>A0A8X6Y6S6_9ARAC</name>
<gene>
    <name evidence="3" type="primary">ASM33_01760</name>
    <name evidence="3" type="ORF">TNIN_36901</name>
</gene>